<proteinExistence type="predicted"/>
<sequence>MTAALTLVRMRWALTWATLRKSVWQTVGYAIALVFAVGTVIGVAALAWLVGTLPPFVPPEAPGLPPVNLLGPHGVINTVVVLFGAFLTLAVGLFQIMLLGEGSTMSPRKFALYGIPDRELQFGLLLSGLTGIPAITGVLSLLCWSLAYRAMGPAVVVTAVVAAPLAVVTMMSVSKMLLSLSTTLVTSRRGQGVFYIIVVLLFVGVMQVPNILVNSGVAEGLDVAGIALIAAAVAWTPFGAAFQLPYDALLGDWPALLARVAILAVAWMLCFMVCTWCLRRERLVAGKSSEAVKAKGIGAFGWMPDSPSGAVSARLLTYLRRDPRQLMMFIMPVFFIIIFSLQAHGESGMVWQSLIWAGWIFAIAESNGLAYDGRGFTMQVIAGVSGFTDRIGRVRVYAAIIVAYELLMFVAVAIITGDWTRPGGLLFGATFAAVGIGMGLSGLGLAEITSCVLMYPVASMDKPFSSPQGRMVAQGFFPLAYLIGSFVAMLPTGIVTIVMIAVFPIEFGMIYWLLIPVALANGAGALALGSWLGGKLLDARMLSVVRTLDSFASLQQ</sequence>
<name>A0A6L4X1C9_9BIFI</name>
<evidence type="ECO:0000313" key="5">
    <source>
        <dbReference type="Proteomes" id="UP000482084"/>
    </source>
</evidence>
<keyword evidence="1" id="KW-0812">Transmembrane</keyword>
<feature type="transmembrane region" description="Helical" evidence="1">
    <location>
        <begin position="29"/>
        <end position="53"/>
    </location>
</feature>
<feature type="transmembrane region" description="Helical" evidence="1">
    <location>
        <begin position="154"/>
        <end position="173"/>
    </location>
</feature>
<feature type="transmembrane region" description="Helical" evidence="1">
    <location>
        <begin position="193"/>
        <end position="213"/>
    </location>
</feature>
<feature type="transmembrane region" description="Helical" evidence="1">
    <location>
        <begin position="479"/>
        <end position="503"/>
    </location>
</feature>
<feature type="transmembrane region" description="Helical" evidence="1">
    <location>
        <begin position="225"/>
        <end position="244"/>
    </location>
</feature>
<keyword evidence="1" id="KW-1133">Transmembrane helix</keyword>
<evidence type="ECO:0000313" key="3">
    <source>
        <dbReference type="EMBL" id="NEG71360.1"/>
    </source>
</evidence>
<keyword evidence="1" id="KW-0472">Membrane</keyword>
<feature type="transmembrane region" description="Helical" evidence="1">
    <location>
        <begin position="326"/>
        <end position="343"/>
    </location>
</feature>
<dbReference type="AlphaFoldDB" id="A0A6L4X1C9"/>
<evidence type="ECO:0000313" key="2">
    <source>
        <dbReference type="EMBL" id="KAB8288777.1"/>
    </source>
</evidence>
<feature type="transmembrane region" description="Helical" evidence="1">
    <location>
        <begin position="396"/>
        <end position="419"/>
    </location>
</feature>
<feature type="transmembrane region" description="Helical" evidence="1">
    <location>
        <begin position="74"/>
        <end position="100"/>
    </location>
</feature>
<feature type="transmembrane region" description="Helical" evidence="1">
    <location>
        <begin position="349"/>
        <end position="371"/>
    </location>
</feature>
<dbReference type="EMBL" id="WBSM01000002">
    <property type="protein sequence ID" value="KAB8288777.1"/>
    <property type="molecule type" value="Genomic_DNA"/>
</dbReference>
<dbReference type="Proteomes" id="UP000482084">
    <property type="component" value="Unassembled WGS sequence"/>
</dbReference>
<feature type="transmembrane region" description="Helical" evidence="1">
    <location>
        <begin position="256"/>
        <end position="278"/>
    </location>
</feature>
<organism evidence="2 5">
    <name type="scientific">Bifidobacterium ramosum</name>
    <dbReference type="NCBI Taxonomy" id="1798158"/>
    <lineage>
        <taxon>Bacteria</taxon>
        <taxon>Bacillati</taxon>
        <taxon>Actinomycetota</taxon>
        <taxon>Actinomycetes</taxon>
        <taxon>Bifidobacteriales</taxon>
        <taxon>Bifidobacteriaceae</taxon>
        <taxon>Bifidobacterium</taxon>
    </lineage>
</organism>
<keyword evidence="5" id="KW-1185">Reference proteome</keyword>
<dbReference type="EMBL" id="WHZX01000002">
    <property type="protein sequence ID" value="NEG71360.1"/>
    <property type="molecule type" value="Genomic_DNA"/>
</dbReference>
<evidence type="ECO:0000256" key="1">
    <source>
        <dbReference type="SAM" id="Phobius"/>
    </source>
</evidence>
<accession>A0A6L4X1C9</accession>
<feature type="transmembrane region" description="Helical" evidence="1">
    <location>
        <begin position="425"/>
        <end position="458"/>
    </location>
</feature>
<evidence type="ECO:0000313" key="4">
    <source>
        <dbReference type="Proteomes" id="UP000469943"/>
    </source>
</evidence>
<dbReference type="Proteomes" id="UP000469943">
    <property type="component" value="Unassembled WGS sequence"/>
</dbReference>
<dbReference type="OrthoDB" id="3261041at2"/>
<dbReference type="RefSeq" id="WP_152357870.1">
    <property type="nucleotide sequence ID" value="NZ_WBSM01000002.1"/>
</dbReference>
<gene>
    <name evidence="2" type="ORF">DSM100688_0779</name>
    <name evidence="3" type="ORF">GFD24_03810</name>
</gene>
<reference evidence="2 5" key="2">
    <citation type="submission" date="2019-10" db="EMBL/GenBank/DDBJ databases">
        <title>Characterization of the phylogenetic diversity of two novel species belonging to the genus Bifidobacterium: Bifidobacterium cebidarum sp. nov. and Bifidobacterium leontopitheci sp. nov.</title>
        <authorList>
            <person name="Lugli G.A."/>
            <person name="Duranti S."/>
            <person name="Milani C."/>
            <person name="Turroni F."/>
            <person name="Ventura M."/>
        </authorList>
    </citation>
    <scope>NUCLEOTIDE SEQUENCE [LARGE SCALE GENOMIC DNA]</scope>
    <source>
        <strain evidence="2 5">DSM 100688</strain>
    </source>
</reference>
<comment type="caution">
    <text evidence="2">The sequence shown here is derived from an EMBL/GenBank/DDBJ whole genome shotgun (WGS) entry which is preliminary data.</text>
</comment>
<protein>
    <submittedName>
        <fullName evidence="2">ABC transporter permease</fullName>
    </submittedName>
</protein>
<feature type="transmembrane region" description="Helical" evidence="1">
    <location>
        <begin position="509"/>
        <end position="532"/>
    </location>
</feature>
<reference evidence="3 4" key="1">
    <citation type="submission" date="2019-10" db="EMBL/GenBank/DDBJ databases">
        <title>Bifidobacterium from non-human primates.</title>
        <authorList>
            <person name="Modesto M."/>
        </authorList>
    </citation>
    <scope>NUCLEOTIDE SEQUENCE [LARGE SCALE GENOMIC DNA]</scope>
    <source>
        <strain evidence="3 4">TREM</strain>
    </source>
</reference>